<dbReference type="KEGG" id="abae:CL176_02935"/>
<dbReference type="AlphaFoldDB" id="A0A347WNP0"/>
<dbReference type="OrthoDB" id="9810636at2"/>
<dbReference type="SUPFAM" id="SSF50814">
    <property type="entry name" value="Lipocalins"/>
    <property type="match status" value="1"/>
</dbReference>
<dbReference type="GO" id="GO:0008270">
    <property type="term" value="F:zinc ion binding"/>
    <property type="evidence" value="ECO:0007669"/>
    <property type="project" value="InterPro"/>
</dbReference>
<dbReference type="Pfam" id="PF09223">
    <property type="entry name" value="ZinT"/>
    <property type="match status" value="1"/>
</dbReference>
<keyword evidence="1" id="KW-0732">Signal</keyword>
<evidence type="ECO:0000313" key="5">
    <source>
        <dbReference type="Proteomes" id="UP000263232"/>
    </source>
</evidence>
<evidence type="ECO:0000256" key="2">
    <source>
        <dbReference type="ARBA" id="ARBA00022833"/>
    </source>
</evidence>
<dbReference type="InterPro" id="IPR012674">
    <property type="entry name" value="Calycin"/>
</dbReference>
<reference evidence="4 5" key="1">
    <citation type="submission" date="2017-09" db="EMBL/GenBank/DDBJ databases">
        <title>Complete genome sequence of Oxytococcus suis strain ZY16052.</title>
        <authorList>
            <person name="Li F."/>
        </authorList>
    </citation>
    <scope>NUCLEOTIDE SEQUENCE [LARGE SCALE GENOMIC DNA]</scope>
    <source>
        <strain evidence="4 5">ZY16052</strain>
    </source>
</reference>
<accession>A0A347WNP0</accession>
<sequence length="214" mass="24530">MQAKAALLAPNGDVIQESEPVTVHIDDHHTGGEEGERIYKGFFYNDEVADRELSDWAGEWQSVYPYLKSGALDEVFEAKAAKSDTMDAAEYKAYYDTGYQTDVAEIQIEGDQVTFTKENGDSQSAQYTYDGYEILNYERGNRGVRFVFKRTDDNTDMPSFIQFSDHNIHPNKVAHFHLYWGDDRAALLDEVDHWPTYYPVDWTEAQIADDMLAH</sequence>
<dbReference type="Proteomes" id="UP000263232">
    <property type="component" value="Chromosome"/>
</dbReference>
<dbReference type="Gene3D" id="2.40.128.20">
    <property type="match status" value="1"/>
</dbReference>
<evidence type="ECO:0000259" key="3">
    <source>
        <dbReference type="Pfam" id="PF09223"/>
    </source>
</evidence>
<organism evidence="4 5">
    <name type="scientific">Suicoccus acidiformans</name>
    <dbReference type="NCBI Taxonomy" id="2036206"/>
    <lineage>
        <taxon>Bacteria</taxon>
        <taxon>Bacillati</taxon>
        <taxon>Bacillota</taxon>
        <taxon>Bacilli</taxon>
        <taxon>Lactobacillales</taxon>
        <taxon>Aerococcaceae</taxon>
        <taxon>Suicoccus</taxon>
    </lineage>
</organism>
<keyword evidence="2" id="KW-0862">Zinc</keyword>
<protein>
    <submittedName>
        <fullName evidence="4">Metal-binding protein ZinT</fullName>
    </submittedName>
</protein>
<dbReference type="EMBL" id="CP023434">
    <property type="protein sequence ID" value="AXY26697.1"/>
    <property type="molecule type" value="Genomic_DNA"/>
</dbReference>
<dbReference type="InterPro" id="IPR015304">
    <property type="entry name" value="ZinT_dom"/>
</dbReference>
<feature type="domain" description="ZinT" evidence="3">
    <location>
        <begin position="36"/>
        <end position="214"/>
    </location>
</feature>
<name>A0A347WNP0_9LACT</name>
<gene>
    <name evidence="4" type="ORF">CL176_02935</name>
</gene>
<evidence type="ECO:0000313" key="4">
    <source>
        <dbReference type="EMBL" id="AXY26697.1"/>
    </source>
</evidence>
<keyword evidence="5" id="KW-1185">Reference proteome</keyword>
<proteinExistence type="predicted"/>
<evidence type="ECO:0000256" key="1">
    <source>
        <dbReference type="ARBA" id="ARBA00022729"/>
    </source>
</evidence>